<evidence type="ECO:0000256" key="8">
    <source>
        <dbReference type="ARBA" id="ARBA00022884"/>
    </source>
</evidence>
<evidence type="ECO:0000256" key="6">
    <source>
        <dbReference type="ARBA" id="ARBA00022691"/>
    </source>
</evidence>
<dbReference type="RefSeq" id="WP_009071594.1">
    <property type="nucleotide sequence ID" value="NZ_JH597761.1"/>
</dbReference>
<feature type="site" description="Interaction with substrate rRNA" evidence="9">
    <location>
        <position position="100"/>
    </location>
</feature>
<gene>
    <name evidence="9" type="primary">nep1</name>
    <name evidence="10" type="ORF">MetMK1DRAFT_00012820</name>
</gene>
<feature type="site" description="Interaction with substrate rRNA" evidence="9">
    <location>
        <position position="97"/>
    </location>
</feature>
<feature type="binding site" evidence="9">
    <location>
        <position position="172"/>
    </location>
    <ligand>
        <name>S-adenosyl-L-methionine</name>
        <dbReference type="ChEBI" id="CHEBI:59789"/>
    </ligand>
</feature>
<name>H2C3F8_9CREN</name>
<protein>
    <recommendedName>
        <fullName evidence="9">Ribosomal RNA small subunit methyltransferase Nep1</fullName>
        <ecNumber evidence="9">2.1.1.-</ecNumber>
    </recommendedName>
    <alternativeName>
        <fullName evidence="9">16S rRNA (pseudouridine-N1-)-methyltransferase Nep1</fullName>
    </alternativeName>
</protein>
<keyword evidence="11" id="KW-1185">Reference proteome</keyword>
<evidence type="ECO:0000256" key="5">
    <source>
        <dbReference type="ARBA" id="ARBA00022679"/>
    </source>
</evidence>
<dbReference type="InterPro" id="IPR029026">
    <property type="entry name" value="tRNA_m1G_MTases_N"/>
</dbReference>
<dbReference type="Proteomes" id="UP000003980">
    <property type="component" value="Unassembled WGS sequence"/>
</dbReference>
<feature type="binding site" evidence="9">
    <location>
        <position position="167"/>
    </location>
    <ligand>
        <name>S-adenosyl-L-methionine</name>
        <dbReference type="ChEBI" id="CHEBI:59789"/>
    </ligand>
</feature>
<evidence type="ECO:0000256" key="7">
    <source>
        <dbReference type="ARBA" id="ARBA00022730"/>
    </source>
</evidence>
<dbReference type="PANTHER" id="PTHR12636:SF5">
    <property type="entry name" value="RIBOSOMAL RNA SMALL SUBUNIT METHYLTRANSFERASE NEP1"/>
    <property type="match status" value="1"/>
</dbReference>
<comment type="catalytic activity">
    <reaction evidence="9">
        <text>a pseudouridine in rRNA + S-adenosyl-L-methionine = an N(1)-methylpseudouridine in rRNA + S-adenosyl-L-homocysteine + H(+)</text>
        <dbReference type="Rhea" id="RHEA:46696"/>
        <dbReference type="Rhea" id="RHEA-COMP:11634"/>
        <dbReference type="Rhea" id="RHEA-COMP:13933"/>
        <dbReference type="ChEBI" id="CHEBI:15378"/>
        <dbReference type="ChEBI" id="CHEBI:57856"/>
        <dbReference type="ChEBI" id="CHEBI:59789"/>
        <dbReference type="ChEBI" id="CHEBI:65314"/>
        <dbReference type="ChEBI" id="CHEBI:74890"/>
    </reaction>
</comment>
<dbReference type="InterPro" id="IPR029028">
    <property type="entry name" value="Alpha/beta_knot_MTases"/>
</dbReference>
<keyword evidence="5 9" id="KW-0808">Transferase</keyword>
<accession>H2C3F8</accession>
<feature type="binding site" evidence="9">
    <location>
        <begin position="188"/>
        <end position="193"/>
    </location>
    <ligand>
        <name>S-adenosyl-L-methionine</name>
        <dbReference type="ChEBI" id="CHEBI:59789"/>
    </ligand>
</feature>
<keyword evidence="3 9" id="KW-0698">rRNA processing</keyword>
<dbReference type="HOGENOM" id="CLU_055846_1_3_2"/>
<keyword evidence="4 9" id="KW-0489">Methyltransferase</keyword>
<dbReference type="InterPro" id="IPR023503">
    <property type="entry name" value="Ribosome_NEP1_arc"/>
</dbReference>
<dbReference type="eggNOG" id="arCOG04122">
    <property type="taxonomic scope" value="Archaea"/>
</dbReference>
<evidence type="ECO:0000313" key="11">
    <source>
        <dbReference type="Proteomes" id="UP000003980"/>
    </source>
</evidence>
<evidence type="ECO:0000256" key="9">
    <source>
        <dbReference type="HAMAP-Rule" id="MF_00554"/>
    </source>
</evidence>
<sequence length="212" mass="24034">MDIILLDASLELVPDSIRNHPSVIKNSERFGKDPGRTLLDKSLHYHAMTYLPNREKRGRPDILHSSLVLLLSEPSFRGDLYIHTLESKIIRVDRRMRPPKNYLRFVGLMEQLLVEGRVPPRGNPLMELLDISLKELVEERGLVLLHEEGERRGVRTLCGEKAFLGVGAFPHGEFSEEVTLLARETVSISEHVLETQNVICRLLCGCSLSHLG</sequence>
<dbReference type="STRING" id="671065.MetMK1DRAFT_00012820"/>
<dbReference type="GO" id="GO:0070475">
    <property type="term" value="P:rRNA base methylation"/>
    <property type="evidence" value="ECO:0007669"/>
    <property type="project" value="InterPro"/>
</dbReference>
<keyword evidence="8 9" id="KW-0694">RNA-binding</keyword>
<dbReference type="Pfam" id="PF03587">
    <property type="entry name" value="EMG1"/>
    <property type="match status" value="1"/>
</dbReference>
<dbReference type="OrthoDB" id="7612at2157"/>
<dbReference type="HAMAP" id="MF_00554">
    <property type="entry name" value="NEP1"/>
    <property type="match status" value="1"/>
</dbReference>
<evidence type="ECO:0000256" key="3">
    <source>
        <dbReference type="ARBA" id="ARBA00022552"/>
    </source>
</evidence>
<comment type="subunit">
    <text evidence="9">Homodimer.</text>
</comment>
<comment type="function">
    <text evidence="9">Methyltransferase involved in ribosomal biogenesis. Specifically catalyzes the N1-methylation of the pseudouridine corresponding to position 914 in M.jannaschii 16S rRNA.</text>
</comment>
<keyword evidence="7 9" id="KW-0699">rRNA-binding</keyword>
<dbReference type="EMBL" id="JH597761">
    <property type="protein sequence ID" value="EHP70779.1"/>
    <property type="molecule type" value="Genomic_DNA"/>
</dbReference>
<evidence type="ECO:0000313" key="10">
    <source>
        <dbReference type="EMBL" id="EHP70779.1"/>
    </source>
</evidence>
<feature type="site" description="Stabilizes Arg-xx" evidence="9">
    <location>
        <position position="61"/>
    </location>
</feature>
<dbReference type="GO" id="GO:0070037">
    <property type="term" value="F:rRNA (pseudouridine) methyltransferase activity"/>
    <property type="evidence" value="ECO:0007669"/>
    <property type="project" value="UniProtKB-UniRule"/>
</dbReference>
<keyword evidence="2 9" id="KW-0690">Ribosome biogenesis</keyword>
<evidence type="ECO:0000256" key="4">
    <source>
        <dbReference type="ARBA" id="ARBA00022603"/>
    </source>
</evidence>
<proteinExistence type="inferred from homology"/>
<dbReference type="InterPro" id="IPR005304">
    <property type="entry name" value="Rbsml_bgen_MeTrfase_EMG1/NEP1"/>
</dbReference>
<dbReference type="AlphaFoldDB" id="H2C3F8"/>
<dbReference type="Gene3D" id="3.40.1280.10">
    <property type="match status" value="1"/>
</dbReference>
<evidence type="ECO:0000256" key="1">
    <source>
        <dbReference type="ARBA" id="ARBA00008115"/>
    </source>
</evidence>
<dbReference type="EC" id="2.1.1.-" evidence="9"/>
<organism evidence="10 11">
    <name type="scientific">Metallosphaera yellowstonensis MK1</name>
    <dbReference type="NCBI Taxonomy" id="671065"/>
    <lineage>
        <taxon>Archaea</taxon>
        <taxon>Thermoproteota</taxon>
        <taxon>Thermoprotei</taxon>
        <taxon>Sulfolobales</taxon>
        <taxon>Sulfolobaceae</taxon>
        <taxon>Metallosphaera</taxon>
    </lineage>
</organism>
<comment type="similarity">
    <text evidence="1 9">Belongs to the class IV-like SAM-binding methyltransferase superfamily. RNA methyltransferase NEP1 family.</text>
</comment>
<dbReference type="PANTHER" id="PTHR12636">
    <property type="entry name" value="NEP1/MRA1"/>
    <property type="match status" value="1"/>
</dbReference>
<keyword evidence="6 9" id="KW-0949">S-adenosyl-L-methionine</keyword>
<feature type="site" description="Interaction with substrate rRNA" evidence="9">
    <location>
        <position position="104"/>
    </location>
</feature>
<dbReference type="GO" id="GO:0019843">
    <property type="term" value="F:rRNA binding"/>
    <property type="evidence" value="ECO:0007669"/>
    <property type="project" value="UniProtKB-UniRule"/>
</dbReference>
<feature type="site" description="Interaction with substrate rRNA" evidence="9">
    <location>
        <position position="59"/>
    </location>
</feature>
<evidence type="ECO:0000256" key="2">
    <source>
        <dbReference type="ARBA" id="ARBA00022517"/>
    </source>
</evidence>
<dbReference type="SUPFAM" id="SSF75217">
    <property type="entry name" value="alpha/beta knot"/>
    <property type="match status" value="1"/>
</dbReference>
<reference evidence="10 11" key="1">
    <citation type="submission" date="2012-01" db="EMBL/GenBank/DDBJ databases">
        <title>Improved High-Quality Draft sequence of Metallosphaera yellowstonensis MK1.</title>
        <authorList>
            <consortium name="US DOE Joint Genome Institute"/>
            <person name="Lucas S."/>
            <person name="Han J."/>
            <person name="Cheng J.-F."/>
            <person name="Goodwin L."/>
            <person name="Pitluck S."/>
            <person name="Peters L."/>
            <person name="Teshima H."/>
            <person name="Detter J.C."/>
            <person name="Han C."/>
            <person name="Tapia R."/>
            <person name="Land M."/>
            <person name="Hauser L."/>
            <person name="Kyrpides N."/>
            <person name="Kozubal M."/>
            <person name="Macur R.E."/>
            <person name="Jay Z."/>
            <person name="Inskeep W."/>
            <person name="Woyke T."/>
        </authorList>
    </citation>
    <scope>NUCLEOTIDE SEQUENCE [LARGE SCALE GENOMIC DNA]</scope>
    <source>
        <strain evidence="10 11">MK1</strain>
    </source>
</reference>